<accession>A0A8C9PIL5</accession>
<proteinExistence type="predicted"/>
<dbReference type="Proteomes" id="UP000694422">
    <property type="component" value="Unplaced"/>
</dbReference>
<reference evidence="1" key="1">
    <citation type="submission" date="2025-08" db="UniProtKB">
        <authorList>
            <consortium name="Ensembl"/>
        </authorList>
    </citation>
    <scope>IDENTIFICATION</scope>
</reference>
<dbReference type="AlphaFoldDB" id="A0A8C9PIL5"/>
<protein>
    <submittedName>
        <fullName evidence="1">Uncharacterized protein</fullName>
    </submittedName>
</protein>
<dbReference type="Ensembl" id="ENSSDAT00000010955.1">
    <property type="protein sequence ID" value="ENSSDAP00000009648.1"/>
    <property type="gene ID" value="ENSSDAG00000008787.1"/>
</dbReference>
<reference evidence="1" key="2">
    <citation type="submission" date="2025-09" db="UniProtKB">
        <authorList>
            <consortium name="Ensembl"/>
        </authorList>
    </citation>
    <scope>IDENTIFICATION</scope>
</reference>
<evidence type="ECO:0000313" key="1">
    <source>
        <dbReference type="Ensembl" id="ENSSDAP00000009648.1"/>
    </source>
</evidence>
<sequence>LYFIIRPFYSFTTKTKFHLRQTSTVFFPFRDVASLDIYSGKYFPKASYLSEL</sequence>
<keyword evidence="2" id="KW-1185">Reference proteome</keyword>
<organism evidence="1 2">
    <name type="scientific">Spermophilus dauricus</name>
    <name type="common">Daurian ground squirrel</name>
    <dbReference type="NCBI Taxonomy" id="99837"/>
    <lineage>
        <taxon>Eukaryota</taxon>
        <taxon>Metazoa</taxon>
        <taxon>Chordata</taxon>
        <taxon>Craniata</taxon>
        <taxon>Vertebrata</taxon>
        <taxon>Euteleostomi</taxon>
        <taxon>Mammalia</taxon>
        <taxon>Eutheria</taxon>
        <taxon>Euarchontoglires</taxon>
        <taxon>Glires</taxon>
        <taxon>Rodentia</taxon>
        <taxon>Sciuromorpha</taxon>
        <taxon>Sciuridae</taxon>
        <taxon>Xerinae</taxon>
        <taxon>Marmotini</taxon>
        <taxon>Spermophilus</taxon>
    </lineage>
</organism>
<name>A0A8C9PIL5_SPEDA</name>
<evidence type="ECO:0000313" key="2">
    <source>
        <dbReference type="Proteomes" id="UP000694422"/>
    </source>
</evidence>